<accession>E6QU43</accession>
<proteinExistence type="predicted"/>
<dbReference type="InterPro" id="IPR036388">
    <property type="entry name" value="WH-like_DNA-bd_sf"/>
</dbReference>
<dbReference type="EMBL" id="CABR01000104">
    <property type="protein sequence ID" value="CBI10765.1"/>
    <property type="molecule type" value="Genomic_DNA"/>
</dbReference>
<dbReference type="InterPro" id="IPR009057">
    <property type="entry name" value="Homeodomain-like_sf"/>
</dbReference>
<comment type="caution">
    <text evidence="1">The sequence shown here is derived from an EMBL/GenBank/DDBJ whole genome shotgun (WGS) entry which is preliminary data.</text>
</comment>
<name>E6QU43_9ZZZZ</name>
<dbReference type="Gene3D" id="1.10.10.10">
    <property type="entry name" value="Winged helix-like DNA-binding domain superfamily/Winged helix DNA-binding domain"/>
    <property type="match status" value="1"/>
</dbReference>
<dbReference type="PANTHER" id="PTHR34849">
    <property type="entry name" value="SSL5025 PROTEIN"/>
    <property type="match status" value="1"/>
</dbReference>
<protein>
    <recommendedName>
        <fullName evidence="2">Protein containing DUF433</fullName>
    </recommendedName>
</protein>
<organism evidence="1">
    <name type="scientific">mine drainage metagenome</name>
    <dbReference type="NCBI Taxonomy" id="410659"/>
    <lineage>
        <taxon>unclassified sequences</taxon>
        <taxon>metagenomes</taxon>
        <taxon>ecological metagenomes</taxon>
    </lineage>
</organism>
<evidence type="ECO:0000313" key="1">
    <source>
        <dbReference type="EMBL" id="CBI10765.1"/>
    </source>
</evidence>
<dbReference type="PANTHER" id="PTHR34849:SF3">
    <property type="entry name" value="SSR2962 PROTEIN"/>
    <property type="match status" value="1"/>
</dbReference>
<dbReference type="AlphaFoldDB" id="E6QU43"/>
<evidence type="ECO:0008006" key="2">
    <source>
        <dbReference type="Google" id="ProtNLM"/>
    </source>
</evidence>
<sequence>MNWKEHIEVNPDVLVGKPVIKGTRISVELILDRFADGWSMQDMLAAYPNVNRENVLAALSFASELFKEETFVAVGKVLA</sequence>
<reference evidence="1" key="1">
    <citation type="submission" date="2009-10" db="EMBL/GenBank/DDBJ databases">
        <title>Diversity of trophic interactions inside an arsenic-rich microbial ecosystem.</title>
        <authorList>
            <person name="Bertin P.N."/>
            <person name="Heinrich-Salmeron A."/>
            <person name="Pelletier E."/>
            <person name="Goulhen-Chollet F."/>
            <person name="Arsene-Ploetze F."/>
            <person name="Gallien S."/>
            <person name="Calteau A."/>
            <person name="Vallenet D."/>
            <person name="Casiot C."/>
            <person name="Chane-Woon-Ming B."/>
            <person name="Giloteaux L."/>
            <person name="Barakat M."/>
            <person name="Bonnefoy V."/>
            <person name="Bruneel O."/>
            <person name="Chandler M."/>
            <person name="Cleiss J."/>
            <person name="Duran R."/>
            <person name="Elbaz-Poulichet F."/>
            <person name="Fonknechten N."/>
            <person name="Lauga B."/>
            <person name="Mornico D."/>
            <person name="Ortet P."/>
            <person name="Schaeffer C."/>
            <person name="Siguier P."/>
            <person name="Alexander Thil Smith A."/>
            <person name="Van Dorsselaer A."/>
            <person name="Weissenbach J."/>
            <person name="Medigue C."/>
            <person name="Le Paslier D."/>
        </authorList>
    </citation>
    <scope>NUCLEOTIDE SEQUENCE</scope>
</reference>
<dbReference type="InterPro" id="IPR007367">
    <property type="entry name" value="DUF433"/>
</dbReference>
<gene>
    <name evidence="1" type="ORF">CARN7_1561</name>
</gene>
<dbReference type="Pfam" id="PF04255">
    <property type="entry name" value="DUF433"/>
    <property type="match status" value="1"/>
</dbReference>
<dbReference type="SUPFAM" id="SSF46689">
    <property type="entry name" value="Homeodomain-like"/>
    <property type="match status" value="1"/>
</dbReference>